<dbReference type="GO" id="GO:0003735">
    <property type="term" value="F:structural constituent of ribosome"/>
    <property type="evidence" value="ECO:0000318"/>
    <property type="project" value="GO_Central"/>
</dbReference>
<evidence type="ECO:0000313" key="5">
    <source>
        <dbReference type="EMBL" id="EFJ15235.1"/>
    </source>
</evidence>
<dbReference type="FunCoup" id="D8SJW8">
    <property type="interactions" value="1454"/>
</dbReference>
<dbReference type="PANTHER" id="PTHR11700">
    <property type="entry name" value="30S RIBOSOMAL PROTEIN S10 FAMILY MEMBER"/>
    <property type="match status" value="1"/>
</dbReference>
<name>D8SJW8_SELML</name>
<dbReference type="eggNOG" id="KOG0900">
    <property type="taxonomic scope" value="Eukaryota"/>
</dbReference>
<evidence type="ECO:0000256" key="2">
    <source>
        <dbReference type="ARBA" id="ARBA00022980"/>
    </source>
</evidence>
<dbReference type="OrthoDB" id="366214at2759"/>
<accession>D8SJW8</accession>
<dbReference type="GO" id="GO:0003723">
    <property type="term" value="F:RNA binding"/>
    <property type="evidence" value="ECO:0007669"/>
    <property type="project" value="InterPro"/>
</dbReference>
<dbReference type="HAMAP" id="MF_00508">
    <property type="entry name" value="Ribosomal_uS10"/>
    <property type="match status" value="1"/>
</dbReference>
<dbReference type="GO" id="GO:0015935">
    <property type="term" value="C:small ribosomal subunit"/>
    <property type="evidence" value="ECO:0000318"/>
    <property type="project" value="GO_Central"/>
</dbReference>
<evidence type="ECO:0000259" key="4">
    <source>
        <dbReference type="SMART" id="SM01403"/>
    </source>
</evidence>
<dbReference type="InterPro" id="IPR036838">
    <property type="entry name" value="Ribosomal_uS10_dom_sf"/>
</dbReference>
<dbReference type="Gramene" id="EFJ15235">
    <property type="protein sequence ID" value="EFJ15235"/>
    <property type="gene ID" value="SELMODRAFT_118761"/>
</dbReference>
<dbReference type="Pfam" id="PF00338">
    <property type="entry name" value="Ribosomal_S10"/>
    <property type="match status" value="1"/>
</dbReference>
<dbReference type="AlphaFoldDB" id="D8SJW8"/>
<sequence>SSRLISLLSFQALPQQKIRVKLRAYFGEYIEEAAKMIVEAVKNTGAGVMGPVPLPTERKIFCVLRSPHVDKDSREHFQIKTHKRLIDIKNPNPRTIDALMQLDIPAGVDVEVKL</sequence>
<dbReference type="GO" id="GO:0005739">
    <property type="term" value="C:mitochondrion"/>
    <property type="evidence" value="ECO:0000318"/>
    <property type="project" value="GO_Central"/>
</dbReference>
<dbReference type="KEGG" id="smo:SELMODRAFT_118761"/>
<dbReference type="InParanoid" id="D8SJW8"/>
<evidence type="ECO:0000256" key="1">
    <source>
        <dbReference type="ARBA" id="ARBA00007102"/>
    </source>
</evidence>
<dbReference type="GO" id="GO:0006412">
    <property type="term" value="P:translation"/>
    <property type="evidence" value="ECO:0007669"/>
    <property type="project" value="InterPro"/>
</dbReference>
<dbReference type="Gene3D" id="3.30.70.600">
    <property type="entry name" value="Ribosomal protein S10 domain"/>
    <property type="match status" value="1"/>
</dbReference>
<dbReference type="OMA" id="SFEVNHM"/>
<comment type="similarity">
    <text evidence="1">Belongs to the universal ribosomal protein uS10 family.</text>
</comment>
<evidence type="ECO:0000256" key="3">
    <source>
        <dbReference type="ARBA" id="ARBA00023274"/>
    </source>
</evidence>
<evidence type="ECO:0000313" key="6">
    <source>
        <dbReference type="Proteomes" id="UP000001514"/>
    </source>
</evidence>
<dbReference type="HOGENOM" id="CLU_122625_1_3_1"/>
<dbReference type="InterPro" id="IPR018268">
    <property type="entry name" value="Ribosomal_uS10_CS"/>
</dbReference>
<dbReference type="SMART" id="SM01403">
    <property type="entry name" value="Ribosomal_S10"/>
    <property type="match status" value="1"/>
</dbReference>
<dbReference type="STRING" id="88036.D8SJW8"/>
<dbReference type="EMBL" id="GL377624">
    <property type="protein sequence ID" value="EFJ15235.1"/>
    <property type="molecule type" value="Genomic_DNA"/>
</dbReference>
<dbReference type="FunFam" id="3.30.70.600:FF:000003">
    <property type="entry name" value="30S ribosomal protein S10"/>
    <property type="match status" value="1"/>
</dbReference>
<proteinExistence type="inferred from homology"/>
<dbReference type="PROSITE" id="PS00361">
    <property type="entry name" value="RIBOSOMAL_S10"/>
    <property type="match status" value="1"/>
</dbReference>
<dbReference type="NCBIfam" id="NF001861">
    <property type="entry name" value="PRK00596.1"/>
    <property type="match status" value="1"/>
</dbReference>
<dbReference type="InterPro" id="IPR027486">
    <property type="entry name" value="Ribosomal_uS10_dom"/>
</dbReference>
<dbReference type="Proteomes" id="UP000001514">
    <property type="component" value="Unassembled WGS sequence"/>
</dbReference>
<reference evidence="5 6" key="1">
    <citation type="journal article" date="2011" name="Science">
        <title>The Selaginella genome identifies genetic changes associated with the evolution of vascular plants.</title>
        <authorList>
            <person name="Banks J.A."/>
            <person name="Nishiyama T."/>
            <person name="Hasebe M."/>
            <person name="Bowman J.L."/>
            <person name="Gribskov M."/>
            <person name="dePamphilis C."/>
            <person name="Albert V.A."/>
            <person name="Aono N."/>
            <person name="Aoyama T."/>
            <person name="Ambrose B.A."/>
            <person name="Ashton N.W."/>
            <person name="Axtell M.J."/>
            <person name="Barker E."/>
            <person name="Barker M.S."/>
            <person name="Bennetzen J.L."/>
            <person name="Bonawitz N.D."/>
            <person name="Chapple C."/>
            <person name="Cheng C."/>
            <person name="Correa L.G."/>
            <person name="Dacre M."/>
            <person name="DeBarry J."/>
            <person name="Dreyer I."/>
            <person name="Elias M."/>
            <person name="Engstrom E.M."/>
            <person name="Estelle M."/>
            <person name="Feng L."/>
            <person name="Finet C."/>
            <person name="Floyd S.K."/>
            <person name="Frommer W.B."/>
            <person name="Fujita T."/>
            <person name="Gramzow L."/>
            <person name="Gutensohn M."/>
            <person name="Harholt J."/>
            <person name="Hattori M."/>
            <person name="Heyl A."/>
            <person name="Hirai T."/>
            <person name="Hiwatashi Y."/>
            <person name="Ishikawa M."/>
            <person name="Iwata M."/>
            <person name="Karol K.G."/>
            <person name="Koehler B."/>
            <person name="Kolukisaoglu U."/>
            <person name="Kubo M."/>
            <person name="Kurata T."/>
            <person name="Lalonde S."/>
            <person name="Li K."/>
            <person name="Li Y."/>
            <person name="Litt A."/>
            <person name="Lyons E."/>
            <person name="Manning G."/>
            <person name="Maruyama T."/>
            <person name="Michael T.P."/>
            <person name="Mikami K."/>
            <person name="Miyazaki S."/>
            <person name="Morinaga S."/>
            <person name="Murata T."/>
            <person name="Mueller-Roeber B."/>
            <person name="Nelson D.R."/>
            <person name="Obara M."/>
            <person name="Oguri Y."/>
            <person name="Olmstead R.G."/>
            <person name="Onodera N."/>
            <person name="Petersen B.L."/>
            <person name="Pils B."/>
            <person name="Prigge M."/>
            <person name="Rensing S.A."/>
            <person name="Riano-Pachon D.M."/>
            <person name="Roberts A.W."/>
            <person name="Sato Y."/>
            <person name="Scheller H.V."/>
            <person name="Schulz B."/>
            <person name="Schulz C."/>
            <person name="Shakirov E.V."/>
            <person name="Shibagaki N."/>
            <person name="Shinohara N."/>
            <person name="Shippen D.E."/>
            <person name="Soerensen I."/>
            <person name="Sotooka R."/>
            <person name="Sugimoto N."/>
            <person name="Sugita M."/>
            <person name="Sumikawa N."/>
            <person name="Tanurdzic M."/>
            <person name="Theissen G."/>
            <person name="Ulvskov P."/>
            <person name="Wakazuki S."/>
            <person name="Weng J.K."/>
            <person name="Willats W.W."/>
            <person name="Wipf D."/>
            <person name="Wolf P.G."/>
            <person name="Yang L."/>
            <person name="Zimmer A.D."/>
            <person name="Zhu Q."/>
            <person name="Mitros T."/>
            <person name="Hellsten U."/>
            <person name="Loque D."/>
            <person name="Otillar R."/>
            <person name="Salamov A."/>
            <person name="Schmutz J."/>
            <person name="Shapiro H."/>
            <person name="Lindquist E."/>
            <person name="Lucas S."/>
            <person name="Rokhsar D."/>
            <person name="Grigoriev I.V."/>
        </authorList>
    </citation>
    <scope>NUCLEOTIDE SEQUENCE [LARGE SCALE GENOMIC DNA]</scope>
</reference>
<feature type="domain" description="Small ribosomal subunit protein uS10" evidence="4">
    <location>
        <begin position="19"/>
        <end position="113"/>
    </location>
</feature>
<keyword evidence="3" id="KW-0687">Ribonucleoprotein</keyword>
<dbReference type="PRINTS" id="PR00971">
    <property type="entry name" value="RIBOSOMALS10"/>
</dbReference>
<dbReference type="SUPFAM" id="SSF54999">
    <property type="entry name" value="Ribosomal protein S10"/>
    <property type="match status" value="1"/>
</dbReference>
<feature type="non-terminal residue" evidence="5">
    <location>
        <position position="1"/>
    </location>
</feature>
<organism evidence="6">
    <name type="scientific">Selaginella moellendorffii</name>
    <name type="common">Spikemoss</name>
    <dbReference type="NCBI Taxonomy" id="88036"/>
    <lineage>
        <taxon>Eukaryota</taxon>
        <taxon>Viridiplantae</taxon>
        <taxon>Streptophyta</taxon>
        <taxon>Embryophyta</taxon>
        <taxon>Tracheophyta</taxon>
        <taxon>Lycopodiopsida</taxon>
        <taxon>Selaginellales</taxon>
        <taxon>Selaginellaceae</taxon>
        <taxon>Selaginella</taxon>
    </lineage>
</organism>
<keyword evidence="2" id="KW-0689">Ribosomal protein</keyword>
<gene>
    <name evidence="5" type="ORF">SELMODRAFT_118761</name>
</gene>
<dbReference type="InterPro" id="IPR001848">
    <property type="entry name" value="Ribosomal_uS10"/>
</dbReference>
<dbReference type="NCBIfam" id="TIGR01049">
    <property type="entry name" value="rpsJ_bact"/>
    <property type="match status" value="1"/>
</dbReference>
<keyword evidence="6" id="KW-1185">Reference proteome</keyword>
<protein>
    <recommendedName>
        <fullName evidence="4">Small ribosomal subunit protein uS10 domain-containing protein</fullName>
    </recommendedName>
</protein>